<dbReference type="Proteomes" id="UP001215598">
    <property type="component" value="Unassembled WGS sequence"/>
</dbReference>
<accession>A0AAD7HSY2</accession>
<protein>
    <submittedName>
        <fullName evidence="2">Uncharacterized protein</fullName>
    </submittedName>
</protein>
<name>A0AAD7HSY2_9AGAR</name>
<feature type="region of interest" description="Disordered" evidence="1">
    <location>
        <begin position="129"/>
        <end position="148"/>
    </location>
</feature>
<gene>
    <name evidence="2" type="ORF">B0H16DRAFT_1590242</name>
</gene>
<keyword evidence="3" id="KW-1185">Reference proteome</keyword>
<evidence type="ECO:0000313" key="3">
    <source>
        <dbReference type="Proteomes" id="UP001215598"/>
    </source>
</evidence>
<comment type="caution">
    <text evidence="2">The sequence shown here is derived from an EMBL/GenBank/DDBJ whole genome shotgun (WGS) entry which is preliminary data.</text>
</comment>
<evidence type="ECO:0000313" key="2">
    <source>
        <dbReference type="EMBL" id="KAJ7727563.1"/>
    </source>
</evidence>
<dbReference type="EMBL" id="JARKIB010000178">
    <property type="protein sequence ID" value="KAJ7727563.1"/>
    <property type="molecule type" value="Genomic_DNA"/>
</dbReference>
<organism evidence="2 3">
    <name type="scientific">Mycena metata</name>
    <dbReference type="NCBI Taxonomy" id="1033252"/>
    <lineage>
        <taxon>Eukaryota</taxon>
        <taxon>Fungi</taxon>
        <taxon>Dikarya</taxon>
        <taxon>Basidiomycota</taxon>
        <taxon>Agaricomycotina</taxon>
        <taxon>Agaricomycetes</taxon>
        <taxon>Agaricomycetidae</taxon>
        <taxon>Agaricales</taxon>
        <taxon>Marasmiineae</taxon>
        <taxon>Mycenaceae</taxon>
        <taxon>Mycena</taxon>
    </lineage>
</organism>
<evidence type="ECO:0000256" key="1">
    <source>
        <dbReference type="SAM" id="MobiDB-lite"/>
    </source>
</evidence>
<sequence>MESESMRWAELPEWHVCTHRAPLPSFPLDALTIVPPARDKHTLCTRFPPPLPRTRRPHHAGKITIDWEARICRSPARYRGLTDNVYAGGLYPSREYRHHAGDDDPSGLVKRNTRDRVCPRNTIVMDGRSSPTLRRKRTSATASCSVDRRRRTQLLPPSSALALALEKKK</sequence>
<proteinExistence type="predicted"/>
<reference evidence="2" key="1">
    <citation type="submission" date="2023-03" db="EMBL/GenBank/DDBJ databases">
        <title>Massive genome expansion in bonnet fungi (Mycena s.s.) driven by repeated elements and novel gene families across ecological guilds.</title>
        <authorList>
            <consortium name="Lawrence Berkeley National Laboratory"/>
            <person name="Harder C.B."/>
            <person name="Miyauchi S."/>
            <person name="Viragh M."/>
            <person name="Kuo A."/>
            <person name="Thoen E."/>
            <person name="Andreopoulos B."/>
            <person name="Lu D."/>
            <person name="Skrede I."/>
            <person name="Drula E."/>
            <person name="Henrissat B."/>
            <person name="Morin E."/>
            <person name="Kohler A."/>
            <person name="Barry K."/>
            <person name="LaButti K."/>
            <person name="Morin E."/>
            <person name="Salamov A."/>
            <person name="Lipzen A."/>
            <person name="Mereny Z."/>
            <person name="Hegedus B."/>
            <person name="Baldrian P."/>
            <person name="Stursova M."/>
            <person name="Weitz H."/>
            <person name="Taylor A."/>
            <person name="Grigoriev I.V."/>
            <person name="Nagy L.G."/>
            <person name="Martin F."/>
            <person name="Kauserud H."/>
        </authorList>
    </citation>
    <scope>NUCLEOTIDE SEQUENCE</scope>
    <source>
        <strain evidence="2">CBHHK182m</strain>
    </source>
</reference>
<dbReference type="AlphaFoldDB" id="A0AAD7HSY2"/>